<reference evidence="1 2" key="1">
    <citation type="journal article" date="2022" name="bioRxiv">
        <title>The genome of the oomycete Peronosclerospora sorghi, a cosmopolitan pathogen of maize and sorghum, is inflated with dispersed pseudogenes.</title>
        <authorList>
            <person name="Fletcher K."/>
            <person name="Martin F."/>
            <person name="Isakeit T."/>
            <person name="Cavanaugh K."/>
            <person name="Magill C."/>
            <person name="Michelmore R."/>
        </authorList>
    </citation>
    <scope>NUCLEOTIDE SEQUENCE [LARGE SCALE GENOMIC DNA]</scope>
    <source>
        <strain evidence="1">P6</strain>
    </source>
</reference>
<protein>
    <submittedName>
        <fullName evidence="1">Uncharacterized protein</fullName>
    </submittedName>
</protein>
<dbReference type="EMBL" id="CM047583">
    <property type="protein sequence ID" value="KAI9913482.1"/>
    <property type="molecule type" value="Genomic_DNA"/>
</dbReference>
<gene>
    <name evidence="1" type="ORF">PsorP6_005381</name>
</gene>
<evidence type="ECO:0000313" key="1">
    <source>
        <dbReference type="EMBL" id="KAI9913482.1"/>
    </source>
</evidence>
<keyword evidence="2" id="KW-1185">Reference proteome</keyword>
<evidence type="ECO:0000313" key="2">
    <source>
        <dbReference type="Proteomes" id="UP001163321"/>
    </source>
</evidence>
<accession>A0ACC0W4U8</accession>
<sequence length="1351" mass="149991">MRWFARILNLIGQEDRYRTMKQGRSPSCMHDTPPPKRRKNDTTENGDIEPHPVHVPCMEEHETKYVTPDSPALFDSDTNVSNPVLESDEVTQRKVHSTQSDTRALEHHSSYATLPVGLIVVAPEFEILHDSWKAFEDALKAYGRATYQLYVIRSTTSVKRRNLKITESRRKEPSTEASKGERETVRIESGVSIAGDPAIGGQGTEKTLIPERFQWYSKSLKCTHGWKHRHRGTGKRGSGVVRSTSCPAKMCVTLQYRGPGPDDWKVVVTKHVRTHNHQLSKELYLYYTENRRIYDPEVLAVIGETSRAGEMTAVEMTNAHVASLMEQNTQRSGLYRILSSSHDENEQHASSMAPIAPNALTSLASFPTENVLHSGNHAIRPPDDKSKETLAAITPLRAMVLTPGTVPSKAMHGGGFCVPRVSTKVHASWDAFHDFIAQYSFDTAQVFRTRSTVSIAARNAKILSSVAAKSKQDDGESASTSSSLSSRLIPEKYKWFSKLLICTYGWKRRARDEDSRSSEHNDLTPCPAMVLARMERNVDGGWHVVINRQVQMHTHPLRGGGTSQVPIESMTDSSASAALLNANRTSSEAGEGTSSVLETEATRLDETCPRFSTHRDIVVRVPKLQSVFNSWEDFHTSLTAYSDATFQLYRTRTTSSAKGRNRKIVHVKRSGAENENDKNSESVGDPDALLDAARKIPESWRWYSKTLTCTHGWKERRRGTGKRSAHGVRSTACPVKICATVQYMNPTSRRDGVSDSVDSNCSSDSLDCWRVVVTKHIVDHNHNLSRELYQHYCENRRIYDPELLAIDTSNTVSTVQNDVSDVQGLSASTHLNHSIVSAGNPVSSQPSPLSTDQDGGLVEALTNVQLFGSSTNQHSVEGATEAFGGHQSAADMSTSPPLGQDSVPLFTSPSCYLPQGQAYHQPRPQQDNHQQQTVAAFETFKAHGEQQAGGKCAAALAAMATPGVNSSHLAMLKSAEMAMLGAFPSSPNVLSVACRVHRSSPVTNLATTSKSGDNTGTITSETDSTTATTQCACFRIAGYGAYVTIVPASDSLASAGASLNGSTELTMYTEDLDGVWQPLSHAAIQHEKLTNGSGLWRVPRIVRRYPSWEAFHKYLDVYSAATFQLYRVRTTYSVRSRNIRLRQLAASRGLVVRDTKKDDDTSVTAETAQAGGHGLSRAHLVPERYEWYSKTFLCTHGWKRRSRGNGQRVSHNVRATECPAKVCATLQRSEGTHEWNVVVTKHFTEHNHELSEALYLQYSEVRRVRDPEVLAQAEQLWRGGATRRHVFEFLKERSPNQIILMKDVHNLVQRWQTQERRSLQDQQQESETQPSPPQPQNTLSIGQDNEGVSWL</sequence>
<dbReference type="Proteomes" id="UP001163321">
    <property type="component" value="Chromosome 4"/>
</dbReference>
<name>A0ACC0W4U8_9STRA</name>
<organism evidence="1 2">
    <name type="scientific">Peronosclerospora sorghi</name>
    <dbReference type="NCBI Taxonomy" id="230839"/>
    <lineage>
        <taxon>Eukaryota</taxon>
        <taxon>Sar</taxon>
        <taxon>Stramenopiles</taxon>
        <taxon>Oomycota</taxon>
        <taxon>Peronosporomycetes</taxon>
        <taxon>Peronosporales</taxon>
        <taxon>Peronosporaceae</taxon>
        <taxon>Peronosclerospora</taxon>
    </lineage>
</organism>
<comment type="caution">
    <text evidence="1">The sequence shown here is derived from an EMBL/GenBank/DDBJ whole genome shotgun (WGS) entry which is preliminary data.</text>
</comment>
<proteinExistence type="predicted"/>